<feature type="domain" description="C2CD3 N-terminal C2" evidence="2">
    <location>
        <begin position="62"/>
        <end position="117"/>
    </location>
</feature>
<dbReference type="AlphaFoldDB" id="A0AAV7JV16"/>
<gene>
    <name evidence="3" type="ORF">LOD99_7237</name>
</gene>
<evidence type="ECO:0000313" key="3">
    <source>
        <dbReference type="EMBL" id="KAI6652220.1"/>
    </source>
</evidence>
<feature type="region of interest" description="Disordered" evidence="1">
    <location>
        <begin position="1"/>
        <end position="34"/>
    </location>
</feature>
<sequence length="150" mass="16699">MPKISKPDKATVGRSRKVTIISPKKNTGRKSIKRKKKKTLKISGKSLTSIQTVVTGTVEPCTLPPSVQGPLRGTLVFTIGQLDWRLPINPPESLAIRLRWWGESCHKILYPPIIHEGQIIQSINTNPICRTTGKYKGVSVSNSQLYQMLL</sequence>
<keyword evidence="4" id="KW-1185">Reference proteome</keyword>
<feature type="compositionally biased region" description="Basic and acidic residues" evidence="1">
    <location>
        <begin position="1"/>
        <end position="11"/>
    </location>
</feature>
<evidence type="ECO:0000313" key="4">
    <source>
        <dbReference type="Proteomes" id="UP001165289"/>
    </source>
</evidence>
<name>A0AAV7JV16_9METZ</name>
<comment type="caution">
    <text evidence="3">The sequence shown here is derived from an EMBL/GenBank/DDBJ whole genome shotgun (WGS) entry which is preliminary data.</text>
</comment>
<dbReference type="InterPro" id="IPR057537">
    <property type="entry name" value="C2_C2CD3_N"/>
</dbReference>
<organism evidence="3 4">
    <name type="scientific">Oopsacas minuta</name>
    <dbReference type="NCBI Taxonomy" id="111878"/>
    <lineage>
        <taxon>Eukaryota</taxon>
        <taxon>Metazoa</taxon>
        <taxon>Porifera</taxon>
        <taxon>Hexactinellida</taxon>
        <taxon>Hexasterophora</taxon>
        <taxon>Lyssacinosida</taxon>
        <taxon>Leucopsacidae</taxon>
        <taxon>Oopsacas</taxon>
    </lineage>
</organism>
<evidence type="ECO:0000256" key="1">
    <source>
        <dbReference type="SAM" id="MobiDB-lite"/>
    </source>
</evidence>
<dbReference type="Proteomes" id="UP001165289">
    <property type="component" value="Unassembled WGS sequence"/>
</dbReference>
<dbReference type="EMBL" id="JAKMXF010000299">
    <property type="protein sequence ID" value="KAI6652220.1"/>
    <property type="molecule type" value="Genomic_DNA"/>
</dbReference>
<proteinExistence type="predicted"/>
<protein>
    <recommendedName>
        <fullName evidence="2">C2CD3 N-terminal C2 domain-containing protein</fullName>
    </recommendedName>
</protein>
<dbReference type="Pfam" id="PF25339">
    <property type="entry name" value="C2_C2CD3_N"/>
    <property type="match status" value="1"/>
</dbReference>
<evidence type="ECO:0000259" key="2">
    <source>
        <dbReference type="Pfam" id="PF25339"/>
    </source>
</evidence>
<reference evidence="3 4" key="1">
    <citation type="journal article" date="2023" name="BMC Biol.">
        <title>The compact genome of the sponge Oopsacas minuta (Hexactinellida) is lacking key metazoan core genes.</title>
        <authorList>
            <person name="Santini S."/>
            <person name="Schenkelaars Q."/>
            <person name="Jourda C."/>
            <person name="Duchesne M."/>
            <person name="Belahbib H."/>
            <person name="Rocher C."/>
            <person name="Selva M."/>
            <person name="Riesgo A."/>
            <person name="Vervoort M."/>
            <person name="Leys S.P."/>
            <person name="Kodjabachian L."/>
            <person name="Le Bivic A."/>
            <person name="Borchiellini C."/>
            <person name="Claverie J.M."/>
            <person name="Renard E."/>
        </authorList>
    </citation>
    <scope>NUCLEOTIDE SEQUENCE [LARGE SCALE GENOMIC DNA]</scope>
    <source>
        <strain evidence="3">SPO-2</strain>
    </source>
</reference>
<accession>A0AAV7JV16</accession>